<evidence type="ECO:0000313" key="2">
    <source>
        <dbReference type="Proteomes" id="UP000789739"/>
    </source>
</evidence>
<accession>A0A9N8Z9U7</accession>
<dbReference type="AlphaFoldDB" id="A0A9N8Z9U7"/>
<name>A0A9N8Z9U7_9GLOM</name>
<reference evidence="1" key="1">
    <citation type="submission" date="2021-06" db="EMBL/GenBank/DDBJ databases">
        <authorList>
            <person name="Kallberg Y."/>
            <person name="Tangrot J."/>
            <person name="Rosling A."/>
        </authorList>
    </citation>
    <scope>NUCLEOTIDE SEQUENCE</scope>
    <source>
        <strain evidence="1">BR232B</strain>
    </source>
</reference>
<organism evidence="1 2">
    <name type="scientific">Paraglomus brasilianum</name>
    <dbReference type="NCBI Taxonomy" id="144538"/>
    <lineage>
        <taxon>Eukaryota</taxon>
        <taxon>Fungi</taxon>
        <taxon>Fungi incertae sedis</taxon>
        <taxon>Mucoromycota</taxon>
        <taxon>Glomeromycotina</taxon>
        <taxon>Glomeromycetes</taxon>
        <taxon>Paraglomerales</taxon>
        <taxon>Paraglomeraceae</taxon>
        <taxon>Paraglomus</taxon>
    </lineage>
</organism>
<dbReference type="Proteomes" id="UP000789739">
    <property type="component" value="Unassembled WGS sequence"/>
</dbReference>
<comment type="caution">
    <text evidence="1">The sequence shown here is derived from an EMBL/GenBank/DDBJ whole genome shotgun (WGS) entry which is preliminary data.</text>
</comment>
<sequence>QNGCHEIVDDINDIVIKSVLADFNPNLDQFTQRLTDLHSVGFRLTDGMMGDALLLFESHIKDMGRALIDAFAIVRGMTRNDILSICLRELLNPDRNLERHDLLDYILDQVDNPEETTYRALRSYNIVNPVNIYLNGNGFIPLALTQLKYAPIVYEFMLVKFGADSSVSRYLMGEITTARIGKAKLHESNSTLALSNASIDNGWQELSNIFNVYCMEGVPIESQFLPLFRTCPEEIPIRCLFERYLAKLFELRVEFQPSRVDEIPPLQVTPFTHSTHRASDEARTEWLHEICSCYQNDEMTATFRHQLERFFQWEYAKAEIEAEIS</sequence>
<keyword evidence="2" id="KW-1185">Reference proteome</keyword>
<protein>
    <submittedName>
        <fullName evidence="1">8401_t:CDS:1</fullName>
    </submittedName>
</protein>
<proteinExistence type="predicted"/>
<evidence type="ECO:0000313" key="1">
    <source>
        <dbReference type="EMBL" id="CAG8475474.1"/>
    </source>
</evidence>
<feature type="non-terminal residue" evidence="1">
    <location>
        <position position="325"/>
    </location>
</feature>
<gene>
    <name evidence="1" type="ORF">PBRASI_LOCUS1300</name>
</gene>
<dbReference type="OrthoDB" id="2431534at2759"/>
<dbReference type="EMBL" id="CAJVPI010000081">
    <property type="protein sequence ID" value="CAG8475474.1"/>
    <property type="molecule type" value="Genomic_DNA"/>
</dbReference>